<evidence type="ECO:0000256" key="5">
    <source>
        <dbReference type="SAM" id="Phobius"/>
    </source>
</evidence>
<evidence type="ECO:0000256" key="2">
    <source>
        <dbReference type="ARBA" id="ARBA00022692"/>
    </source>
</evidence>
<keyword evidence="4 5" id="KW-0472">Membrane</keyword>
<accession>A0ABS5T3I3</accession>
<evidence type="ECO:0000256" key="4">
    <source>
        <dbReference type="ARBA" id="ARBA00023136"/>
    </source>
</evidence>
<sequence length="147" mass="15449">MHEMKKSSVTTSSGASRTVSAVSWSLRIFAAVAFLAAGGAKLAGVPMMVEIFEHVGLGQWFRIVTGLVEVSAAIALLIPAIAGLGGLLLAVTMVFAVLTHLFVIGGSPLPAIVLLLITAGIAWLNRTTILPLNRSSQMRVNLRESKL</sequence>
<dbReference type="EMBL" id="JABBFR010000029">
    <property type="protein sequence ID" value="MBT0725563.1"/>
    <property type="molecule type" value="Genomic_DNA"/>
</dbReference>
<organism evidence="6 7">
    <name type="scientific">Rosenbergiella gaditana</name>
    <dbReference type="NCBI Taxonomy" id="2726987"/>
    <lineage>
        <taxon>Bacteria</taxon>
        <taxon>Pseudomonadati</taxon>
        <taxon>Pseudomonadota</taxon>
        <taxon>Gammaproteobacteria</taxon>
        <taxon>Enterobacterales</taxon>
        <taxon>Erwiniaceae</taxon>
        <taxon>Rosenbergiella</taxon>
    </lineage>
</organism>
<dbReference type="Pfam" id="PF13564">
    <property type="entry name" value="DoxX_2"/>
    <property type="match status" value="1"/>
</dbReference>
<name>A0ABS5T3I3_9GAMM</name>
<comment type="subcellular location">
    <subcellularLocation>
        <location evidence="1">Membrane</location>
        <topology evidence="1">Multi-pass membrane protein</topology>
    </subcellularLocation>
</comment>
<gene>
    <name evidence="6" type="ORF">HH682_14305</name>
</gene>
<keyword evidence="7" id="KW-1185">Reference proteome</keyword>
<evidence type="ECO:0000256" key="3">
    <source>
        <dbReference type="ARBA" id="ARBA00022989"/>
    </source>
</evidence>
<keyword evidence="3 5" id="KW-1133">Transmembrane helix</keyword>
<evidence type="ECO:0000313" key="7">
    <source>
        <dbReference type="Proteomes" id="UP000790096"/>
    </source>
</evidence>
<evidence type="ECO:0000256" key="1">
    <source>
        <dbReference type="ARBA" id="ARBA00004141"/>
    </source>
</evidence>
<proteinExistence type="predicted"/>
<comment type="caution">
    <text evidence="6">The sequence shown here is derived from an EMBL/GenBank/DDBJ whole genome shotgun (WGS) entry which is preliminary data.</text>
</comment>
<dbReference type="InterPro" id="IPR032808">
    <property type="entry name" value="DoxX"/>
</dbReference>
<protein>
    <submittedName>
        <fullName evidence="6">DoxX family protein</fullName>
    </submittedName>
</protein>
<keyword evidence="2 5" id="KW-0812">Transmembrane</keyword>
<evidence type="ECO:0000313" key="6">
    <source>
        <dbReference type="EMBL" id="MBT0725563.1"/>
    </source>
</evidence>
<reference evidence="6 7" key="1">
    <citation type="submission" date="2020-04" db="EMBL/GenBank/DDBJ databases">
        <title>Genome sequencing of Rosenbergiella species.</title>
        <authorList>
            <person name="Alvarez-Perez S."/>
            <person name="Lievens B."/>
        </authorList>
    </citation>
    <scope>NUCLEOTIDE SEQUENCE [LARGE SCALE GENOMIC DNA]</scope>
    <source>
        <strain evidence="6 7">S61</strain>
    </source>
</reference>
<feature type="transmembrane region" description="Helical" evidence="5">
    <location>
        <begin position="109"/>
        <end position="129"/>
    </location>
</feature>
<dbReference type="Proteomes" id="UP000790096">
    <property type="component" value="Unassembled WGS sequence"/>
</dbReference>